<reference evidence="1 2" key="1">
    <citation type="submission" date="2023-07" db="EMBL/GenBank/DDBJ databases">
        <title>Functional and genomic diversity of the sorghum phyllosphere microbiome.</title>
        <authorList>
            <person name="Shade A."/>
        </authorList>
    </citation>
    <scope>NUCLEOTIDE SEQUENCE [LARGE SCALE GENOMIC DNA]</scope>
    <source>
        <strain evidence="1 2">SORGH_AS_1064</strain>
    </source>
</reference>
<accession>A0ABU0TFW8</accession>
<comment type="caution">
    <text evidence="1">The sequence shown here is derived from an EMBL/GenBank/DDBJ whole genome shotgun (WGS) entry which is preliminary data.</text>
</comment>
<evidence type="ECO:0000313" key="1">
    <source>
        <dbReference type="EMBL" id="MDQ1095949.1"/>
    </source>
</evidence>
<keyword evidence="2" id="KW-1185">Reference proteome</keyword>
<protein>
    <submittedName>
        <fullName evidence="1">DNA-dependent RNA polymerase auxiliary subunit epsilon</fullName>
    </submittedName>
</protein>
<sequence length="68" mass="7949">MTAVRRRRTTGLSLNKESEQERLKVHYGELYQQSYHIAFLESIFGDVISSEVSYITESLGQLRITRQK</sequence>
<evidence type="ECO:0000313" key="2">
    <source>
        <dbReference type="Proteomes" id="UP001225072"/>
    </source>
</evidence>
<organism evidence="1 2">
    <name type="scientific">Chryseobacterium camelliae</name>
    <dbReference type="NCBI Taxonomy" id="1265445"/>
    <lineage>
        <taxon>Bacteria</taxon>
        <taxon>Pseudomonadati</taxon>
        <taxon>Bacteroidota</taxon>
        <taxon>Flavobacteriia</taxon>
        <taxon>Flavobacteriales</taxon>
        <taxon>Weeksellaceae</taxon>
        <taxon>Chryseobacterium group</taxon>
        <taxon>Chryseobacterium</taxon>
    </lineage>
</organism>
<dbReference type="Proteomes" id="UP001225072">
    <property type="component" value="Unassembled WGS sequence"/>
</dbReference>
<gene>
    <name evidence="1" type="ORF">QE404_001096</name>
</gene>
<name>A0ABU0TFW8_9FLAO</name>
<proteinExistence type="predicted"/>
<dbReference type="EMBL" id="JAUTAL010000001">
    <property type="protein sequence ID" value="MDQ1095949.1"/>
    <property type="molecule type" value="Genomic_DNA"/>
</dbReference>